<dbReference type="Gene3D" id="3.40.50.1860">
    <property type="match status" value="2"/>
</dbReference>
<dbReference type="STRING" id="404433.BTW07_04130"/>
<evidence type="ECO:0000256" key="1">
    <source>
        <dbReference type="ARBA" id="ARBA00007847"/>
    </source>
</evidence>
<name>A0A1Q8SUV8_9GAMM</name>
<dbReference type="SUPFAM" id="SSF53681">
    <property type="entry name" value="Aspartate/glutamate racemase"/>
    <property type="match status" value="2"/>
</dbReference>
<keyword evidence="2" id="KW-0413">Isomerase</keyword>
<protein>
    <submittedName>
        <fullName evidence="3">Aspartate/glutamate racemase</fullName>
    </submittedName>
</protein>
<dbReference type="InterPro" id="IPR001920">
    <property type="entry name" value="Asp/Glu_race"/>
</dbReference>
<dbReference type="PANTHER" id="PTHR21198:SF7">
    <property type="entry name" value="ASPARTATE-GLUTAMATE RACEMASE FAMILY"/>
    <property type="match status" value="1"/>
</dbReference>
<gene>
    <name evidence="3" type="ORF">BTW07_04130</name>
</gene>
<comment type="similarity">
    <text evidence="1">Belongs to the aspartate/glutamate racemases family.</text>
</comment>
<evidence type="ECO:0000256" key="2">
    <source>
        <dbReference type="ARBA" id="ARBA00023235"/>
    </source>
</evidence>
<evidence type="ECO:0000313" key="3">
    <source>
        <dbReference type="EMBL" id="OLO05224.1"/>
    </source>
</evidence>
<dbReference type="GO" id="GO:0047661">
    <property type="term" value="F:amino-acid racemase activity"/>
    <property type="evidence" value="ECO:0007669"/>
    <property type="project" value="InterPro"/>
</dbReference>
<proteinExistence type="inferred from homology"/>
<comment type="caution">
    <text evidence="3">The sequence shown here is derived from an EMBL/GenBank/DDBJ whole genome shotgun (WGS) entry which is preliminary data.</text>
</comment>
<evidence type="ECO:0000313" key="4">
    <source>
        <dbReference type="Proteomes" id="UP000186878"/>
    </source>
</evidence>
<organism evidence="3 4">
    <name type="scientific">Salinicola socius</name>
    <dbReference type="NCBI Taxonomy" id="404433"/>
    <lineage>
        <taxon>Bacteria</taxon>
        <taxon>Pseudomonadati</taxon>
        <taxon>Pseudomonadota</taxon>
        <taxon>Gammaproteobacteria</taxon>
        <taxon>Oceanospirillales</taxon>
        <taxon>Halomonadaceae</taxon>
        <taxon>Salinicola</taxon>
    </lineage>
</organism>
<dbReference type="EMBL" id="MSDO01000004">
    <property type="protein sequence ID" value="OLO05224.1"/>
    <property type="molecule type" value="Genomic_DNA"/>
</dbReference>
<keyword evidence="4" id="KW-1185">Reference proteome</keyword>
<dbReference type="Proteomes" id="UP000186878">
    <property type="component" value="Unassembled WGS sequence"/>
</dbReference>
<dbReference type="OrthoDB" id="9803739at2"/>
<dbReference type="Pfam" id="PF01177">
    <property type="entry name" value="Asp_Glu_race"/>
    <property type="match status" value="1"/>
</dbReference>
<dbReference type="AlphaFoldDB" id="A0A1Q8SUV8"/>
<sequence>MKTIGILGGMSWESTQSYYRLLNEGVRDRLGGYHSAKIAMVSVDFAEIEALQQSGDWDQAGKTLATAARQIEAAGAECLLLATNTMHRVSGAIESALSIPFLHIADGTGSRLRAAGIDQVGLLGTRFTMEQDFYRGRLLDGHGISCLVPSREDRDSIHRIIFEELVHGVITESSRRVYQEIVTRLQAQGAKGVILGCTEIALLLRPQDCDLPLYDTTALHVDMGLEFALDDAATILQSPSD</sequence>
<dbReference type="PANTHER" id="PTHR21198">
    <property type="entry name" value="GLUTAMATE RACEMASE"/>
    <property type="match status" value="1"/>
</dbReference>
<reference evidence="3 4" key="1">
    <citation type="submission" date="2016-12" db="EMBL/GenBank/DDBJ databases">
        <title>Draft genome sequences of strains Salinicola socius SMB35, Salinicola sp. MH3R3-1 and Chromohalobacter sp. SMB17 from the Verkhnekamsk potash mining region of Russia.</title>
        <authorList>
            <person name="Mavrodi D.V."/>
            <person name="Olsson B.E."/>
            <person name="Korsakova E.S."/>
            <person name="Pyankova A."/>
            <person name="Mavrodi O.V."/>
            <person name="Plotnikova E.G."/>
        </authorList>
    </citation>
    <scope>NUCLEOTIDE SEQUENCE [LARGE SCALE GENOMIC DNA]</scope>
    <source>
        <strain evidence="3 4">SMB35</strain>
    </source>
</reference>
<dbReference type="RefSeq" id="WP_075568908.1">
    <property type="nucleotide sequence ID" value="NZ_MSDO01000004.1"/>
</dbReference>
<dbReference type="InterPro" id="IPR004380">
    <property type="entry name" value="Asp_race"/>
</dbReference>
<accession>A0A1Q8SUV8</accession>
<dbReference type="NCBIfam" id="TIGR00035">
    <property type="entry name" value="asp_race"/>
    <property type="match status" value="1"/>
</dbReference>
<dbReference type="InterPro" id="IPR015942">
    <property type="entry name" value="Asp/Glu/hydantoin_racemase"/>
</dbReference>